<sequence length="84" mass="9533">MHKLVTQNGFVKKYFSVDHGTINIDDPKRCTPGCIDVSTGFRHTRVVRAYPNTLDVGKVYKDWSIRFYGLVIVLGNIFLCGVKI</sequence>
<organism evidence="2">
    <name type="scientific">viral metagenome</name>
    <dbReference type="NCBI Taxonomy" id="1070528"/>
    <lineage>
        <taxon>unclassified sequences</taxon>
        <taxon>metagenomes</taxon>
        <taxon>organismal metagenomes</taxon>
    </lineage>
</organism>
<reference evidence="2" key="1">
    <citation type="submission" date="2020-03" db="EMBL/GenBank/DDBJ databases">
        <title>The deep terrestrial virosphere.</title>
        <authorList>
            <person name="Holmfeldt K."/>
            <person name="Nilsson E."/>
            <person name="Simone D."/>
            <person name="Lopez-Fernandez M."/>
            <person name="Wu X."/>
            <person name="de Brujin I."/>
            <person name="Lundin D."/>
            <person name="Andersson A."/>
            <person name="Bertilsson S."/>
            <person name="Dopson M."/>
        </authorList>
    </citation>
    <scope>NUCLEOTIDE SEQUENCE</scope>
    <source>
        <strain evidence="2">MM415B00505</strain>
    </source>
</reference>
<feature type="transmembrane region" description="Helical" evidence="1">
    <location>
        <begin position="63"/>
        <end position="82"/>
    </location>
</feature>
<dbReference type="AlphaFoldDB" id="A0A6M3J591"/>
<accession>A0A6M3J591</accession>
<keyword evidence="1" id="KW-1133">Transmembrane helix</keyword>
<gene>
    <name evidence="2" type="ORF">MM415B00505_0001</name>
</gene>
<dbReference type="EMBL" id="MT141518">
    <property type="protein sequence ID" value="QJA64337.1"/>
    <property type="molecule type" value="Genomic_DNA"/>
</dbReference>
<evidence type="ECO:0000256" key="1">
    <source>
        <dbReference type="SAM" id="Phobius"/>
    </source>
</evidence>
<proteinExistence type="predicted"/>
<name>A0A6M3J591_9ZZZZ</name>
<keyword evidence="1" id="KW-0812">Transmembrane</keyword>
<keyword evidence="1" id="KW-0472">Membrane</keyword>
<evidence type="ECO:0000313" key="2">
    <source>
        <dbReference type="EMBL" id="QJA64337.1"/>
    </source>
</evidence>
<protein>
    <submittedName>
        <fullName evidence="2">Uncharacterized protein</fullName>
    </submittedName>
</protein>